<proteinExistence type="predicted"/>
<evidence type="ECO:0000313" key="3">
    <source>
        <dbReference type="Proteomes" id="UP001152622"/>
    </source>
</evidence>
<dbReference type="EMBL" id="JAINUF010000020">
    <property type="protein sequence ID" value="KAJ8335827.1"/>
    <property type="molecule type" value="Genomic_DNA"/>
</dbReference>
<feature type="compositionally biased region" description="Polar residues" evidence="1">
    <location>
        <begin position="8"/>
        <end position="26"/>
    </location>
</feature>
<sequence length="185" mass="20355">MATASRFPAQSQPRPLSTSDTQSGTQERGAATACYVSVRTVSLQGTSRHKSTFSRLWLCCRRTRIREKSGWLVMIYGSQPETHPPSPPHPPSQKPSVRFLTPLPPKPTSQSPFRATVFLGTAMSSVGDAGHMTRTRLRHAIRTPERDEVRAGAGHGRPRQLKHHSASRRRDSSGASLRDPAPCQP</sequence>
<reference evidence="2" key="1">
    <citation type="journal article" date="2023" name="Science">
        <title>Genome structures resolve the early diversification of teleost fishes.</title>
        <authorList>
            <person name="Parey E."/>
            <person name="Louis A."/>
            <person name="Montfort J."/>
            <person name="Bouchez O."/>
            <person name="Roques C."/>
            <person name="Iampietro C."/>
            <person name="Lluch J."/>
            <person name="Castinel A."/>
            <person name="Donnadieu C."/>
            <person name="Desvignes T."/>
            <person name="Floi Bucao C."/>
            <person name="Jouanno E."/>
            <person name="Wen M."/>
            <person name="Mejri S."/>
            <person name="Dirks R."/>
            <person name="Jansen H."/>
            <person name="Henkel C."/>
            <person name="Chen W.J."/>
            <person name="Zahm M."/>
            <person name="Cabau C."/>
            <person name="Klopp C."/>
            <person name="Thompson A.W."/>
            <person name="Robinson-Rechavi M."/>
            <person name="Braasch I."/>
            <person name="Lecointre G."/>
            <person name="Bobe J."/>
            <person name="Postlethwait J.H."/>
            <person name="Berthelot C."/>
            <person name="Roest Crollius H."/>
            <person name="Guiguen Y."/>
        </authorList>
    </citation>
    <scope>NUCLEOTIDE SEQUENCE</scope>
    <source>
        <strain evidence="2">WJC10195</strain>
    </source>
</reference>
<feature type="region of interest" description="Disordered" evidence="1">
    <location>
        <begin position="78"/>
        <end position="112"/>
    </location>
</feature>
<feature type="compositionally biased region" description="Basic residues" evidence="1">
    <location>
        <begin position="156"/>
        <end position="167"/>
    </location>
</feature>
<organism evidence="2 3">
    <name type="scientific">Synaphobranchus kaupii</name>
    <name type="common">Kaup's arrowtooth eel</name>
    <dbReference type="NCBI Taxonomy" id="118154"/>
    <lineage>
        <taxon>Eukaryota</taxon>
        <taxon>Metazoa</taxon>
        <taxon>Chordata</taxon>
        <taxon>Craniata</taxon>
        <taxon>Vertebrata</taxon>
        <taxon>Euteleostomi</taxon>
        <taxon>Actinopterygii</taxon>
        <taxon>Neopterygii</taxon>
        <taxon>Teleostei</taxon>
        <taxon>Anguilliformes</taxon>
        <taxon>Synaphobranchidae</taxon>
        <taxon>Synaphobranchus</taxon>
    </lineage>
</organism>
<comment type="caution">
    <text evidence="2">The sequence shown here is derived from an EMBL/GenBank/DDBJ whole genome shotgun (WGS) entry which is preliminary data.</text>
</comment>
<dbReference type="AlphaFoldDB" id="A0A9Q1EBP2"/>
<dbReference type="Proteomes" id="UP001152622">
    <property type="component" value="Chromosome 20"/>
</dbReference>
<gene>
    <name evidence="2" type="ORF">SKAU_G00391690</name>
</gene>
<feature type="compositionally biased region" description="Pro residues" evidence="1">
    <location>
        <begin position="82"/>
        <end position="93"/>
    </location>
</feature>
<keyword evidence="3" id="KW-1185">Reference proteome</keyword>
<accession>A0A9Q1EBP2</accession>
<evidence type="ECO:0000313" key="2">
    <source>
        <dbReference type="EMBL" id="KAJ8335827.1"/>
    </source>
</evidence>
<evidence type="ECO:0000256" key="1">
    <source>
        <dbReference type="SAM" id="MobiDB-lite"/>
    </source>
</evidence>
<name>A0A9Q1EBP2_SYNKA</name>
<feature type="region of interest" description="Disordered" evidence="1">
    <location>
        <begin position="1"/>
        <end position="29"/>
    </location>
</feature>
<protein>
    <submittedName>
        <fullName evidence="2">Uncharacterized protein</fullName>
    </submittedName>
</protein>
<feature type="region of interest" description="Disordered" evidence="1">
    <location>
        <begin position="129"/>
        <end position="185"/>
    </location>
</feature>